<accession>A0AAJ7XB77</accession>
<dbReference type="PANTHER" id="PTHR12287">
    <property type="entry name" value="EPIDERMAL GROWTH FACTOR RECEPTOR KINASE SUBSTRATE EPS8-RELATED PROTEIN"/>
    <property type="match status" value="1"/>
</dbReference>
<evidence type="ECO:0000256" key="3">
    <source>
        <dbReference type="PROSITE-ProRule" id="PRU00192"/>
    </source>
</evidence>
<dbReference type="SUPFAM" id="SSF50044">
    <property type="entry name" value="SH3-domain"/>
    <property type="match status" value="1"/>
</dbReference>
<dbReference type="GO" id="GO:0007266">
    <property type="term" value="P:Rho protein signal transduction"/>
    <property type="evidence" value="ECO:0007669"/>
    <property type="project" value="TreeGrafter"/>
</dbReference>
<dbReference type="AlphaFoldDB" id="A0AAJ7XB77"/>
<evidence type="ECO:0000259" key="5">
    <source>
        <dbReference type="PROSITE" id="PS50002"/>
    </source>
</evidence>
<dbReference type="Pfam" id="PF22975">
    <property type="entry name" value="EPS8_2nd"/>
    <property type="match status" value="1"/>
</dbReference>
<dbReference type="InterPro" id="IPR011993">
    <property type="entry name" value="PH-like_dom_sf"/>
</dbReference>
<dbReference type="GO" id="GO:0031982">
    <property type="term" value="C:vesicle"/>
    <property type="evidence" value="ECO:0007669"/>
    <property type="project" value="TreeGrafter"/>
</dbReference>
<feature type="region of interest" description="Disordered" evidence="4">
    <location>
        <begin position="606"/>
        <end position="635"/>
    </location>
</feature>
<dbReference type="SMART" id="SM00326">
    <property type="entry name" value="SH3"/>
    <property type="match status" value="1"/>
</dbReference>
<dbReference type="InterPro" id="IPR039801">
    <property type="entry name" value="EPS8-like"/>
</dbReference>
<dbReference type="Proteomes" id="UP001318040">
    <property type="component" value="Chromosome 3"/>
</dbReference>
<dbReference type="Pfam" id="PF08416">
    <property type="entry name" value="PTB"/>
    <property type="match status" value="1"/>
</dbReference>
<feature type="region of interest" description="Disordered" evidence="4">
    <location>
        <begin position="532"/>
        <end position="593"/>
    </location>
</feature>
<proteinExistence type="inferred from homology"/>
<evidence type="ECO:0000313" key="6">
    <source>
        <dbReference type="Proteomes" id="UP001318040"/>
    </source>
</evidence>
<name>A0AAJ7XB77_PETMA</name>
<dbReference type="Pfam" id="PF00018">
    <property type="entry name" value="SH3_1"/>
    <property type="match status" value="1"/>
</dbReference>
<feature type="compositionally biased region" description="Basic and acidic residues" evidence="4">
    <location>
        <begin position="154"/>
        <end position="163"/>
    </location>
</feature>
<reference evidence="7" key="1">
    <citation type="submission" date="2025-08" db="UniProtKB">
        <authorList>
            <consortium name="RefSeq"/>
        </authorList>
    </citation>
    <scope>IDENTIFICATION</scope>
    <source>
        <tissue evidence="7">Sperm</tissue>
    </source>
</reference>
<evidence type="ECO:0000256" key="4">
    <source>
        <dbReference type="SAM" id="MobiDB-lite"/>
    </source>
</evidence>
<comment type="similarity">
    <text evidence="1">Belongs to the EPS8 family.</text>
</comment>
<dbReference type="InterPro" id="IPR001452">
    <property type="entry name" value="SH3_domain"/>
</dbReference>
<dbReference type="RefSeq" id="XP_032827960.1">
    <property type="nucleotide sequence ID" value="XM_032972069.1"/>
</dbReference>
<dbReference type="PROSITE" id="PS50002">
    <property type="entry name" value="SH3"/>
    <property type="match status" value="1"/>
</dbReference>
<feature type="compositionally biased region" description="Basic and acidic residues" evidence="4">
    <location>
        <begin position="234"/>
        <end position="263"/>
    </location>
</feature>
<dbReference type="InterPro" id="IPR036028">
    <property type="entry name" value="SH3-like_dom_sf"/>
</dbReference>
<dbReference type="PANTHER" id="PTHR12287:SF23">
    <property type="entry name" value="AROUSER, ISOFORM A-RELATED"/>
    <property type="match status" value="1"/>
</dbReference>
<dbReference type="GO" id="GO:1900029">
    <property type="term" value="P:positive regulation of ruffle assembly"/>
    <property type="evidence" value="ECO:0007669"/>
    <property type="project" value="TreeGrafter"/>
</dbReference>
<dbReference type="KEGG" id="pmrn:116952584"/>
<dbReference type="InterPro" id="IPR033928">
    <property type="entry name" value="EPS8_PTB"/>
</dbReference>
<feature type="compositionally biased region" description="Basic and acidic residues" evidence="4">
    <location>
        <begin position="212"/>
        <end position="221"/>
    </location>
</feature>
<dbReference type="CDD" id="cd01210">
    <property type="entry name" value="PTB_EPS8"/>
    <property type="match status" value="1"/>
</dbReference>
<dbReference type="Gene3D" id="2.30.30.40">
    <property type="entry name" value="SH3 Domains"/>
    <property type="match status" value="1"/>
</dbReference>
<evidence type="ECO:0000256" key="1">
    <source>
        <dbReference type="ARBA" id="ARBA00006197"/>
    </source>
</evidence>
<feature type="compositionally biased region" description="Acidic residues" evidence="4">
    <location>
        <begin position="617"/>
        <end position="635"/>
    </location>
</feature>
<evidence type="ECO:0000256" key="2">
    <source>
        <dbReference type="ARBA" id="ARBA00022443"/>
    </source>
</evidence>
<dbReference type="GO" id="GO:0032587">
    <property type="term" value="C:ruffle membrane"/>
    <property type="evidence" value="ECO:0007669"/>
    <property type="project" value="TreeGrafter"/>
</dbReference>
<keyword evidence="2 3" id="KW-0728">SH3 domain</keyword>
<dbReference type="InterPro" id="IPR055093">
    <property type="entry name" value="EPS8_2nd"/>
</dbReference>
<keyword evidence="6" id="KW-1185">Reference proteome</keyword>
<dbReference type="InterPro" id="IPR013625">
    <property type="entry name" value="PTB"/>
</dbReference>
<organism evidence="6 7">
    <name type="scientific">Petromyzon marinus</name>
    <name type="common">Sea lamprey</name>
    <dbReference type="NCBI Taxonomy" id="7757"/>
    <lineage>
        <taxon>Eukaryota</taxon>
        <taxon>Metazoa</taxon>
        <taxon>Chordata</taxon>
        <taxon>Craniata</taxon>
        <taxon>Vertebrata</taxon>
        <taxon>Cyclostomata</taxon>
        <taxon>Hyperoartia</taxon>
        <taxon>Petromyzontiformes</taxon>
        <taxon>Petromyzontidae</taxon>
        <taxon>Petromyzon</taxon>
    </lineage>
</organism>
<gene>
    <name evidence="7" type="primary">LOC116952584</name>
</gene>
<dbReference type="GO" id="GO:0035023">
    <property type="term" value="P:regulation of Rho protein signal transduction"/>
    <property type="evidence" value="ECO:0007669"/>
    <property type="project" value="TreeGrafter"/>
</dbReference>
<protein>
    <submittedName>
        <fullName evidence="7">Epidermal growth factor receptor kinase substrate 8-like protein 2</fullName>
    </submittedName>
</protein>
<feature type="domain" description="SH3" evidence="5">
    <location>
        <begin position="467"/>
        <end position="527"/>
    </location>
</feature>
<sequence length="635" mass="69357">MDDVTNHRVEHLAMFSVDQRAVHRAVPVGVRKLHVLRHKGKVWSQEMMLQVNGHSVSLISKDTQDVLENFPLASVQRVEAVPFELESGTSREDGLLAILCQDDTQRRPDIHLFSCREIPVDLVCQDITSALADAQAGKGRTKERPAVVEKIRKLQQQREDRSAAKQRPADVPGTYTYTPLPAAAAAAAAPIPRPESVTQQPPEAAALPKGVRSKEGAERAKPAAAVDRATPRLAGDEQGGHGAREAGVQRRAEDKEELAEHPDMQAFKVVQNTQTLTRSLEDVDFFVAKLDRVASACRELHKRKGKGHSARVGSGVGVLTLRAKPPTEEEFIECLQKIKFSFNLLARLKDHLHDPTAEEHVQSLFQTLTRVVQESGGPELAETVVSPLLTRDALLLLAPSTSGDGIHLWSSLGEAWSTPRSAWNKPAPVPHYVPVFRSGWQPHVQKKVSFVDAEPSQPSPSAWPPGQTRGMARCLYDYVARSSSEISVLAGDILQVLDSTRSWWKVASNGAQQMGYVPHNILEPLNSILYPTPTPAMDRGKGAPLPPPLSPSPIVGSPKGAPVDNYPNTLKQQEGTKHKPPIPAAWKDRTGQLDQMQQELALKLKLRKAAKKTAGSSDDEGVIDGESDDPGDLEN</sequence>
<dbReference type="Gene3D" id="2.30.29.30">
    <property type="entry name" value="Pleckstrin-homology domain (PH domain)/Phosphotyrosine-binding domain (PTB)"/>
    <property type="match status" value="1"/>
</dbReference>
<evidence type="ECO:0000313" key="7">
    <source>
        <dbReference type="RefSeq" id="XP_032827960.1"/>
    </source>
</evidence>
<feature type="region of interest" description="Disordered" evidence="4">
    <location>
        <begin position="154"/>
        <end position="263"/>
    </location>
</feature>
<dbReference type="GO" id="GO:0003779">
    <property type="term" value="F:actin binding"/>
    <property type="evidence" value="ECO:0007669"/>
    <property type="project" value="TreeGrafter"/>
</dbReference>
<dbReference type="SUPFAM" id="SSF50729">
    <property type="entry name" value="PH domain-like"/>
    <property type="match status" value="1"/>
</dbReference>